<keyword evidence="4" id="KW-1185">Reference proteome</keyword>
<organism evidence="3 4">
    <name type="scientific">Ventrimonas faecis</name>
    <dbReference type="NCBI Taxonomy" id="3133170"/>
    <lineage>
        <taxon>Bacteria</taxon>
        <taxon>Bacillati</taxon>
        <taxon>Bacillota</taxon>
        <taxon>Clostridia</taxon>
        <taxon>Lachnospirales</taxon>
        <taxon>Lachnospiraceae</taxon>
        <taxon>Ventrimonas</taxon>
    </lineage>
</organism>
<feature type="signal peptide" evidence="2">
    <location>
        <begin position="1"/>
        <end position="19"/>
    </location>
</feature>
<gene>
    <name evidence="3" type="ORF">WMO41_01825</name>
</gene>
<comment type="caution">
    <text evidence="3">The sequence shown here is derived from an EMBL/GenBank/DDBJ whole genome shotgun (WGS) entry which is preliminary data.</text>
</comment>
<feature type="compositionally biased region" description="Low complexity" evidence="1">
    <location>
        <begin position="24"/>
        <end position="44"/>
    </location>
</feature>
<evidence type="ECO:0000313" key="3">
    <source>
        <dbReference type="EMBL" id="MEQ2561932.1"/>
    </source>
</evidence>
<feature type="chain" id="PRO_5046828626" description="DUF5666 domain-containing protein" evidence="2">
    <location>
        <begin position="20"/>
        <end position="266"/>
    </location>
</feature>
<feature type="region of interest" description="Disordered" evidence="1">
    <location>
        <begin position="24"/>
        <end position="49"/>
    </location>
</feature>
<reference evidence="3 4" key="1">
    <citation type="submission" date="2024-03" db="EMBL/GenBank/DDBJ databases">
        <title>Human intestinal bacterial collection.</title>
        <authorList>
            <person name="Pauvert C."/>
            <person name="Hitch T.C.A."/>
            <person name="Clavel T."/>
        </authorList>
    </citation>
    <scope>NUCLEOTIDE SEQUENCE [LARGE SCALE GENOMIC DNA]</scope>
    <source>
        <strain evidence="3 4">CLA-AP-H27</strain>
    </source>
</reference>
<dbReference type="Proteomes" id="UP001437460">
    <property type="component" value="Unassembled WGS sequence"/>
</dbReference>
<accession>A0ABV1HJD7</accession>
<proteinExistence type="predicted"/>
<evidence type="ECO:0000256" key="1">
    <source>
        <dbReference type="SAM" id="MobiDB-lite"/>
    </source>
</evidence>
<evidence type="ECO:0000313" key="4">
    <source>
        <dbReference type="Proteomes" id="UP001437460"/>
    </source>
</evidence>
<keyword evidence="2" id="KW-0732">Signal</keyword>
<evidence type="ECO:0008006" key="5">
    <source>
        <dbReference type="Google" id="ProtNLM"/>
    </source>
</evidence>
<protein>
    <recommendedName>
        <fullName evidence="5">DUF5666 domain-containing protein</fullName>
    </recommendedName>
</protein>
<evidence type="ECO:0000256" key="2">
    <source>
        <dbReference type="SAM" id="SignalP"/>
    </source>
</evidence>
<sequence length="266" mass="28424">MKKALLITAIAAVSISAAACSSKKTAETTAAPVETTAAETTTEAETNEDYTSGIITAIDGDVLTVKDDYDDEERKYDISGADVTNEFPLSEGDWVDITFQADSTEDPIPAIAVDVTSSVLEQNMDPVAEGKIKEVASDTMTLEVDGEEYKILTGNAYVVGKDGIKADADAEVTYLGDLDDEPLAIKIVMADAKDSDDAKINAFVGKVAQIGEDGDHIVLEAQTGDFFTFVSDDTDFSQYAEGDTLQIQYDGSINDKEIQAVKITKK</sequence>
<dbReference type="RefSeq" id="WP_349228364.1">
    <property type="nucleotide sequence ID" value="NZ_JBBMFJ010000002.1"/>
</dbReference>
<dbReference type="EMBL" id="JBBMFJ010000002">
    <property type="protein sequence ID" value="MEQ2561932.1"/>
    <property type="molecule type" value="Genomic_DNA"/>
</dbReference>
<name>A0ABV1HJD7_9FIRM</name>
<dbReference type="PROSITE" id="PS51257">
    <property type="entry name" value="PROKAR_LIPOPROTEIN"/>
    <property type="match status" value="1"/>
</dbReference>